<dbReference type="InterPro" id="IPR008226">
    <property type="entry name" value="Mini3_fam"/>
</dbReference>
<feature type="chain" id="PRO_5040737534" description="RNase III domain-containing protein" evidence="4">
    <location>
        <begin position="22"/>
        <end position="197"/>
    </location>
</feature>
<dbReference type="GO" id="GO:0004525">
    <property type="term" value="F:ribonuclease III activity"/>
    <property type="evidence" value="ECO:0007669"/>
    <property type="project" value="InterPro"/>
</dbReference>
<proteinExistence type="inferred from homology"/>
<feature type="domain" description="RNase III" evidence="5">
    <location>
        <begin position="68"/>
        <end position="172"/>
    </location>
</feature>
<evidence type="ECO:0000256" key="3">
    <source>
        <dbReference type="ARBA" id="ARBA00022801"/>
    </source>
</evidence>
<dbReference type="PANTHER" id="PTHR34276:SF1">
    <property type="entry name" value="MINI-RIBONUCLEASE 3"/>
    <property type="match status" value="1"/>
</dbReference>
<evidence type="ECO:0000256" key="2">
    <source>
        <dbReference type="ARBA" id="ARBA00022759"/>
    </source>
</evidence>
<comment type="caution">
    <text evidence="6">The sequence shown here is derived from an EMBL/GenBank/DDBJ whole genome shotgun (WGS) entry which is preliminary data.</text>
</comment>
<keyword evidence="1" id="KW-0540">Nuclease</keyword>
<dbReference type="Gene3D" id="1.10.1520.10">
    <property type="entry name" value="Ribonuclease III domain"/>
    <property type="match status" value="1"/>
</dbReference>
<keyword evidence="3" id="KW-0378">Hydrolase</keyword>
<evidence type="ECO:0000313" key="6">
    <source>
        <dbReference type="EMBL" id="GMH47467.1"/>
    </source>
</evidence>
<gene>
    <name evidence="6" type="ORF">TrVE_jg4865</name>
</gene>
<dbReference type="Proteomes" id="UP001165160">
    <property type="component" value="Unassembled WGS sequence"/>
</dbReference>
<evidence type="ECO:0000313" key="7">
    <source>
        <dbReference type="Proteomes" id="UP001165160"/>
    </source>
</evidence>
<keyword evidence="2" id="KW-0255">Endonuclease</keyword>
<reference evidence="7" key="1">
    <citation type="journal article" date="2023" name="Commun. Biol.">
        <title>Genome analysis of Parmales, the sister group of diatoms, reveals the evolutionary specialization of diatoms from phago-mixotrophs to photoautotrophs.</title>
        <authorList>
            <person name="Ban H."/>
            <person name="Sato S."/>
            <person name="Yoshikawa S."/>
            <person name="Yamada K."/>
            <person name="Nakamura Y."/>
            <person name="Ichinomiya M."/>
            <person name="Sato N."/>
            <person name="Blanc-Mathieu R."/>
            <person name="Endo H."/>
            <person name="Kuwata A."/>
            <person name="Ogata H."/>
        </authorList>
    </citation>
    <scope>NUCLEOTIDE SEQUENCE [LARGE SCALE GENOMIC DNA]</scope>
    <source>
        <strain evidence="7">NIES 3699</strain>
    </source>
</reference>
<dbReference type="HAMAP" id="MF_01468">
    <property type="entry name" value="RNase_Mini_III"/>
    <property type="match status" value="1"/>
</dbReference>
<dbReference type="PANTHER" id="PTHR34276">
    <property type="entry name" value="MINI-RIBONUCLEASE 3"/>
    <property type="match status" value="1"/>
</dbReference>
<sequence length="197" mass="22002">MKPSRMLLALIIASNCLSGAAFLAPAAARPATRPHQSARDEERTGEQNLINLLSPVLGNGKAPPPSPQSYAYIGDVVYELLVRTSLLYPLKKTNDYHTMVVDSVRAEFQSEILKRLMGGCGDFELDEEELMVIKRGRNSVKRPPSRFGETNTAEIYQDSTSLEALIGYLYLKEPEGIRCKQVLDFVRREVLEKVEDS</sequence>
<dbReference type="SUPFAM" id="SSF69065">
    <property type="entry name" value="RNase III domain-like"/>
    <property type="match status" value="1"/>
</dbReference>
<evidence type="ECO:0000256" key="1">
    <source>
        <dbReference type="ARBA" id="ARBA00022722"/>
    </source>
</evidence>
<protein>
    <recommendedName>
        <fullName evidence="5">RNase III domain-containing protein</fullName>
    </recommendedName>
</protein>
<evidence type="ECO:0000259" key="5">
    <source>
        <dbReference type="Pfam" id="PF00636"/>
    </source>
</evidence>
<organism evidence="6 7">
    <name type="scientific">Triparma verrucosa</name>
    <dbReference type="NCBI Taxonomy" id="1606542"/>
    <lineage>
        <taxon>Eukaryota</taxon>
        <taxon>Sar</taxon>
        <taxon>Stramenopiles</taxon>
        <taxon>Ochrophyta</taxon>
        <taxon>Bolidophyceae</taxon>
        <taxon>Parmales</taxon>
        <taxon>Triparmaceae</taxon>
        <taxon>Triparma</taxon>
    </lineage>
</organism>
<accession>A0A9W6Z9W6</accession>
<dbReference type="AlphaFoldDB" id="A0A9W6Z9W6"/>
<feature type="signal peptide" evidence="4">
    <location>
        <begin position="1"/>
        <end position="21"/>
    </location>
</feature>
<keyword evidence="7" id="KW-1185">Reference proteome</keyword>
<dbReference type="GO" id="GO:0006396">
    <property type="term" value="P:RNA processing"/>
    <property type="evidence" value="ECO:0007669"/>
    <property type="project" value="InterPro"/>
</dbReference>
<dbReference type="Pfam" id="PF00636">
    <property type="entry name" value="Ribonuclease_3"/>
    <property type="match status" value="1"/>
</dbReference>
<dbReference type="InterPro" id="IPR036389">
    <property type="entry name" value="RNase_III_sf"/>
</dbReference>
<dbReference type="InterPro" id="IPR000999">
    <property type="entry name" value="RNase_III_dom"/>
</dbReference>
<name>A0A9W6Z9W6_9STRA</name>
<evidence type="ECO:0000256" key="4">
    <source>
        <dbReference type="SAM" id="SignalP"/>
    </source>
</evidence>
<dbReference type="EMBL" id="BRXX01000576">
    <property type="protein sequence ID" value="GMH47467.1"/>
    <property type="molecule type" value="Genomic_DNA"/>
</dbReference>
<keyword evidence="4" id="KW-0732">Signal</keyword>